<name>A0AAD8ABK7_DIPPU</name>
<evidence type="ECO:0000313" key="3">
    <source>
        <dbReference type="Proteomes" id="UP001233999"/>
    </source>
</evidence>
<dbReference type="EMBL" id="JASPKZ010002300">
    <property type="protein sequence ID" value="KAJ9596002.1"/>
    <property type="molecule type" value="Genomic_DNA"/>
</dbReference>
<keyword evidence="3" id="KW-1185">Reference proteome</keyword>
<protein>
    <submittedName>
        <fullName evidence="2">Uncharacterized protein</fullName>
    </submittedName>
</protein>
<keyword evidence="1" id="KW-0472">Membrane</keyword>
<feature type="transmembrane region" description="Helical" evidence="1">
    <location>
        <begin position="7"/>
        <end position="28"/>
    </location>
</feature>
<keyword evidence="1" id="KW-1133">Transmembrane helix</keyword>
<accession>A0AAD8ABK7</accession>
<evidence type="ECO:0000313" key="2">
    <source>
        <dbReference type="EMBL" id="KAJ9596002.1"/>
    </source>
</evidence>
<reference evidence="2" key="1">
    <citation type="journal article" date="2023" name="IScience">
        <title>Live-bearing cockroach genome reveals convergent evolutionary mechanisms linked to viviparity in insects and beyond.</title>
        <authorList>
            <person name="Fouks B."/>
            <person name="Harrison M.C."/>
            <person name="Mikhailova A.A."/>
            <person name="Marchal E."/>
            <person name="English S."/>
            <person name="Carruthers M."/>
            <person name="Jennings E.C."/>
            <person name="Chiamaka E.L."/>
            <person name="Frigard R.A."/>
            <person name="Pippel M."/>
            <person name="Attardo G.M."/>
            <person name="Benoit J.B."/>
            <person name="Bornberg-Bauer E."/>
            <person name="Tobe S.S."/>
        </authorList>
    </citation>
    <scope>NUCLEOTIDE SEQUENCE</scope>
    <source>
        <strain evidence="2">Stay&amp;Tobe</strain>
    </source>
</reference>
<proteinExistence type="predicted"/>
<organism evidence="2 3">
    <name type="scientific">Diploptera punctata</name>
    <name type="common">Pacific beetle cockroach</name>
    <dbReference type="NCBI Taxonomy" id="6984"/>
    <lineage>
        <taxon>Eukaryota</taxon>
        <taxon>Metazoa</taxon>
        <taxon>Ecdysozoa</taxon>
        <taxon>Arthropoda</taxon>
        <taxon>Hexapoda</taxon>
        <taxon>Insecta</taxon>
        <taxon>Pterygota</taxon>
        <taxon>Neoptera</taxon>
        <taxon>Polyneoptera</taxon>
        <taxon>Dictyoptera</taxon>
        <taxon>Blattodea</taxon>
        <taxon>Blaberoidea</taxon>
        <taxon>Blaberidae</taxon>
        <taxon>Diplopterinae</taxon>
        <taxon>Diploptera</taxon>
    </lineage>
</organism>
<dbReference type="Proteomes" id="UP001233999">
    <property type="component" value="Unassembled WGS sequence"/>
</dbReference>
<feature type="non-terminal residue" evidence="2">
    <location>
        <position position="1"/>
    </location>
</feature>
<sequence>SKFSPRVIYLIPALISLVPCYFSMQLGIDYLLQNLKFKGCPLVIFCSKLPINNLAKKGVVNFFHTFGKWYFVKRS</sequence>
<feature type="non-terminal residue" evidence="2">
    <location>
        <position position="75"/>
    </location>
</feature>
<evidence type="ECO:0000256" key="1">
    <source>
        <dbReference type="SAM" id="Phobius"/>
    </source>
</evidence>
<comment type="caution">
    <text evidence="2">The sequence shown here is derived from an EMBL/GenBank/DDBJ whole genome shotgun (WGS) entry which is preliminary data.</text>
</comment>
<reference evidence="2" key="2">
    <citation type="submission" date="2023-05" db="EMBL/GenBank/DDBJ databases">
        <authorList>
            <person name="Fouks B."/>
        </authorList>
    </citation>
    <scope>NUCLEOTIDE SEQUENCE</scope>
    <source>
        <strain evidence="2">Stay&amp;Tobe</strain>
        <tissue evidence="2">Testes</tissue>
    </source>
</reference>
<gene>
    <name evidence="2" type="ORF">L9F63_012823</name>
</gene>
<dbReference type="AlphaFoldDB" id="A0AAD8ABK7"/>
<keyword evidence="1" id="KW-0812">Transmembrane</keyword>